<dbReference type="EMBL" id="FOCG01000001">
    <property type="protein sequence ID" value="SEM65888.1"/>
    <property type="molecule type" value="Genomic_DNA"/>
</dbReference>
<dbReference type="InterPro" id="IPR009711">
    <property type="entry name" value="UPF0473"/>
</dbReference>
<keyword evidence="2" id="KW-1185">Reference proteome</keyword>
<gene>
    <name evidence="1" type="ORF">SAMN05216180_1128</name>
</gene>
<evidence type="ECO:0000313" key="1">
    <source>
        <dbReference type="EMBL" id="SEM65888.1"/>
    </source>
</evidence>
<organism evidence="1 2">
    <name type="scientific">Hydrogenoanaerobacterium saccharovorans</name>
    <dbReference type="NCBI Taxonomy" id="474960"/>
    <lineage>
        <taxon>Bacteria</taxon>
        <taxon>Bacillati</taxon>
        <taxon>Bacillota</taxon>
        <taxon>Clostridia</taxon>
        <taxon>Eubacteriales</taxon>
        <taxon>Oscillospiraceae</taxon>
        <taxon>Hydrogenoanaerobacterium</taxon>
    </lineage>
</organism>
<dbReference type="Proteomes" id="UP000199158">
    <property type="component" value="Unassembled WGS sequence"/>
</dbReference>
<dbReference type="STRING" id="474960.SAMN05216180_1128"/>
<name>A0A1H8A7U6_9FIRM</name>
<protein>
    <submittedName>
        <fullName evidence="1">Uncharacterized protein</fullName>
    </submittedName>
</protein>
<accession>A0A1H8A7U6</accession>
<evidence type="ECO:0000313" key="2">
    <source>
        <dbReference type="Proteomes" id="UP000199158"/>
    </source>
</evidence>
<reference evidence="1 2" key="1">
    <citation type="submission" date="2016-10" db="EMBL/GenBank/DDBJ databases">
        <authorList>
            <person name="de Groot N.N."/>
        </authorList>
    </citation>
    <scope>NUCLEOTIDE SEQUENCE [LARGE SCALE GENOMIC DNA]</scope>
    <source>
        <strain evidence="1 2">CGMCC 1.5070</strain>
    </source>
</reference>
<dbReference type="AlphaFoldDB" id="A0A1H8A7U6"/>
<dbReference type="Pfam" id="PF06949">
    <property type="entry name" value="DUF1292"/>
    <property type="match status" value="1"/>
</dbReference>
<dbReference type="OrthoDB" id="2056794at2"/>
<proteinExistence type="predicted"/>
<sequence length="101" mass="11864">MDTNEEMEFGPDILTLQDEEGVEHEFEVLDTYEEDHNRYIAVIPVEDEEVLADDDGELIVLKVEADGDEEFLMAIEDEDEFNKISGIFMERLEDYYDFTEE</sequence>